<evidence type="ECO:0000313" key="1">
    <source>
        <dbReference type="EMBL" id="SUZ88173.1"/>
    </source>
</evidence>
<protein>
    <submittedName>
        <fullName evidence="1">Uncharacterized protein</fullName>
    </submittedName>
</protein>
<gene>
    <name evidence="1" type="ORF">METZ01_LOCUS41027</name>
</gene>
<feature type="non-terminal residue" evidence="1">
    <location>
        <position position="1"/>
    </location>
</feature>
<name>A0A381RG48_9ZZZZ</name>
<organism evidence="1">
    <name type="scientific">marine metagenome</name>
    <dbReference type="NCBI Taxonomy" id="408172"/>
    <lineage>
        <taxon>unclassified sequences</taxon>
        <taxon>metagenomes</taxon>
        <taxon>ecological metagenomes</taxon>
    </lineage>
</organism>
<sequence length="159" mass="17391">VHVDEIPVAHTPDGYWAEMPAPVLAGCTTPLHPNAPDLRGAWRTIRAEIDGTPAEPESPFATHVERVEQAGDRVVVCSGGVTHDMRADGTLENGVHDVSGLGGAEIHVVATFEEGRLVLRPVDMDVEVIRWREGDLMVWQFGPSISVWMERIDGPEGRR</sequence>
<dbReference type="EMBL" id="UINC01001758">
    <property type="protein sequence ID" value="SUZ88173.1"/>
    <property type="molecule type" value="Genomic_DNA"/>
</dbReference>
<accession>A0A381RG48</accession>
<reference evidence="1" key="1">
    <citation type="submission" date="2018-05" db="EMBL/GenBank/DDBJ databases">
        <authorList>
            <person name="Lanie J.A."/>
            <person name="Ng W.-L."/>
            <person name="Kazmierczak K.M."/>
            <person name="Andrzejewski T.M."/>
            <person name="Davidsen T.M."/>
            <person name="Wayne K.J."/>
            <person name="Tettelin H."/>
            <person name="Glass J.I."/>
            <person name="Rusch D."/>
            <person name="Podicherti R."/>
            <person name="Tsui H.-C.T."/>
            <person name="Winkler M.E."/>
        </authorList>
    </citation>
    <scope>NUCLEOTIDE SEQUENCE</scope>
</reference>
<dbReference type="AlphaFoldDB" id="A0A381RG48"/>
<proteinExistence type="predicted"/>